<protein>
    <submittedName>
        <fullName evidence="1">Uncharacterized protein</fullName>
    </submittedName>
</protein>
<dbReference type="AlphaFoldDB" id="A0A6J4URX3"/>
<evidence type="ECO:0000313" key="1">
    <source>
        <dbReference type="EMBL" id="CAA9554913.1"/>
    </source>
</evidence>
<sequence>MHTRQDGLMRTLRFAFTRSTGAERREADLVAHRSAMTHHAVDA</sequence>
<name>A0A6J4URX3_9BACT</name>
<reference evidence="1" key="1">
    <citation type="submission" date="2020-02" db="EMBL/GenBank/DDBJ databases">
        <authorList>
            <person name="Meier V. D."/>
        </authorList>
    </citation>
    <scope>NUCLEOTIDE SEQUENCE</scope>
    <source>
        <strain evidence="1">AVDCRST_MAG43</strain>
    </source>
</reference>
<organism evidence="1">
    <name type="scientific">uncultured Thermomicrobiales bacterium</name>
    <dbReference type="NCBI Taxonomy" id="1645740"/>
    <lineage>
        <taxon>Bacteria</taxon>
        <taxon>Pseudomonadati</taxon>
        <taxon>Thermomicrobiota</taxon>
        <taxon>Thermomicrobia</taxon>
        <taxon>Thermomicrobiales</taxon>
        <taxon>environmental samples</taxon>
    </lineage>
</organism>
<proteinExistence type="predicted"/>
<accession>A0A6J4URX3</accession>
<gene>
    <name evidence="1" type="ORF">AVDCRST_MAG43-1374</name>
</gene>
<dbReference type="EMBL" id="CADCWI010000073">
    <property type="protein sequence ID" value="CAA9554913.1"/>
    <property type="molecule type" value="Genomic_DNA"/>
</dbReference>